<keyword evidence="1" id="KW-0472">Membrane</keyword>
<feature type="transmembrane region" description="Helical" evidence="1">
    <location>
        <begin position="53"/>
        <end position="70"/>
    </location>
</feature>
<reference evidence="2 3" key="1">
    <citation type="submission" date="2018-09" db="EMBL/GenBank/DDBJ databases">
        <title>A high-quality reference genome of wild soybean provides a powerful tool to mine soybean genomes.</title>
        <authorList>
            <person name="Xie M."/>
            <person name="Chung C.Y.L."/>
            <person name="Li M.-W."/>
            <person name="Wong F.-L."/>
            <person name="Chan T.-F."/>
            <person name="Lam H.-M."/>
        </authorList>
    </citation>
    <scope>NUCLEOTIDE SEQUENCE [LARGE SCALE GENOMIC DNA]</scope>
    <source>
        <strain evidence="3">cv. W05</strain>
        <tissue evidence="2">Hypocotyl of etiolated seedlings</tissue>
    </source>
</reference>
<name>A0A445I5K2_GLYSO</name>
<evidence type="ECO:0000256" key="1">
    <source>
        <dbReference type="SAM" id="Phobius"/>
    </source>
</evidence>
<sequence>MLRRWIENSDWHIVRFFLWWSQIKPLFRPTKDIMSIRRVNYGWHAFFPNARNNYSAVVALWAPVLLVYFMDTQIWYALFSTLCGGLVGAFDRLGEAIIDGNSLMCLEIFLKSLSVFFRVIILPLFYVHSFKGAPQGLKQLLFFFKQIRGIPAFYMLAVALYLLPNLLAAVLFLFPMLRRWIENSNWHIVRFFFLWLSQIRMDTPNGIKDSIPAWIKFYVQAPGENYIQLNIL</sequence>
<keyword evidence="1" id="KW-1133">Transmembrane helix</keyword>
<dbReference type="EMBL" id="QZWG01000011">
    <property type="protein sequence ID" value="RZB81262.1"/>
    <property type="molecule type" value="Genomic_DNA"/>
</dbReference>
<feature type="transmembrane region" description="Helical" evidence="1">
    <location>
        <begin position="153"/>
        <end position="174"/>
    </location>
</feature>
<comment type="caution">
    <text evidence="2">The sequence shown here is derived from an EMBL/GenBank/DDBJ whole genome shotgun (WGS) entry which is preliminary data.</text>
</comment>
<dbReference type="AlphaFoldDB" id="A0A445I5K2"/>
<feature type="transmembrane region" description="Helical" evidence="1">
    <location>
        <begin position="115"/>
        <end position="133"/>
    </location>
</feature>
<evidence type="ECO:0000313" key="3">
    <source>
        <dbReference type="Proteomes" id="UP000289340"/>
    </source>
</evidence>
<dbReference type="PANTHER" id="PTHR12741">
    <property type="entry name" value="LYST-INTERACTING PROTEIN LIP5 DOPAMINE RESPONSIVE PROTEIN DRG-1"/>
    <property type="match status" value="1"/>
</dbReference>
<keyword evidence="3" id="KW-1185">Reference proteome</keyword>
<evidence type="ECO:0000313" key="2">
    <source>
        <dbReference type="EMBL" id="RZB81262.1"/>
    </source>
</evidence>
<protein>
    <submittedName>
        <fullName evidence="2">Callose synthase 5</fullName>
    </submittedName>
</protein>
<accession>A0A445I5K2</accession>
<dbReference type="GO" id="GO:0046527">
    <property type="term" value="F:glucosyltransferase activity"/>
    <property type="evidence" value="ECO:0007669"/>
    <property type="project" value="TreeGrafter"/>
</dbReference>
<dbReference type="Proteomes" id="UP000289340">
    <property type="component" value="Chromosome 11"/>
</dbReference>
<gene>
    <name evidence="2" type="ORF">D0Y65_030835</name>
</gene>
<dbReference type="GO" id="GO:0005886">
    <property type="term" value="C:plasma membrane"/>
    <property type="evidence" value="ECO:0007669"/>
    <property type="project" value="TreeGrafter"/>
</dbReference>
<keyword evidence="1" id="KW-0812">Transmembrane</keyword>
<dbReference type="PANTHER" id="PTHR12741:SF106">
    <property type="entry name" value="CALLOSE SYNTHASE 5"/>
    <property type="match status" value="1"/>
</dbReference>
<proteinExistence type="predicted"/>
<organism evidence="2 3">
    <name type="scientific">Glycine soja</name>
    <name type="common">Wild soybean</name>
    <dbReference type="NCBI Taxonomy" id="3848"/>
    <lineage>
        <taxon>Eukaryota</taxon>
        <taxon>Viridiplantae</taxon>
        <taxon>Streptophyta</taxon>
        <taxon>Embryophyta</taxon>
        <taxon>Tracheophyta</taxon>
        <taxon>Spermatophyta</taxon>
        <taxon>Magnoliopsida</taxon>
        <taxon>eudicotyledons</taxon>
        <taxon>Gunneridae</taxon>
        <taxon>Pentapetalae</taxon>
        <taxon>rosids</taxon>
        <taxon>fabids</taxon>
        <taxon>Fabales</taxon>
        <taxon>Fabaceae</taxon>
        <taxon>Papilionoideae</taxon>
        <taxon>50 kb inversion clade</taxon>
        <taxon>NPAAA clade</taxon>
        <taxon>indigoferoid/millettioid clade</taxon>
        <taxon>Phaseoleae</taxon>
        <taxon>Glycine</taxon>
        <taxon>Glycine subgen. Soja</taxon>
    </lineage>
</organism>